<accession>A0A813LJI8</accession>
<proteinExistence type="predicted"/>
<sequence length="81" mass="8945">AQAMLRAVLRPLPRSLRGQARFVGGIKILAESGKAKETSYWAQEDERLIKKMLANHPELDPQLMGIASILSDAANAKMEDK</sequence>
<comment type="caution">
    <text evidence="1">The sequence shown here is derived from an EMBL/GenBank/DDBJ whole genome shotgun (WGS) entry which is preliminary data.</text>
</comment>
<name>A0A813LJI8_POLGL</name>
<feature type="non-terminal residue" evidence="1">
    <location>
        <position position="81"/>
    </location>
</feature>
<dbReference type="EMBL" id="CAJNNW010035968">
    <property type="protein sequence ID" value="CAE8731156.1"/>
    <property type="molecule type" value="Genomic_DNA"/>
</dbReference>
<dbReference type="AlphaFoldDB" id="A0A813LJI8"/>
<feature type="non-terminal residue" evidence="1">
    <location>
        <position position="1"/>
    </location>
</feature>
<organism evidence="1 2">
    <name type="scientific">Polarella glacialis</name>
    <name type="common">Dinoflagellate</name>
    <dbReference type="NCBI Taxonomy" id="89957"/>
    <lineage>
        <taxon>Eukaryota</taxon>
        <taxon>Sar</taxon>
        <taxon>Alveolata</taxon>
        <taxon>Dinophyceae</taxon>
        <taxon>Suessiales</taxon>
        <taxon>Suessiaceae</taxon>
        <taxon>Polarella</taxon>
    </lineage>
</organism>
<gene>
    <name evidence="1" type="ORF">PGLA2088_LOCUS45926</name>
</gene>
<reference evidence="1" key="1">
    <citation type="submission" date="2021-02" db="EMBL/GenBank/DDBJ databases">
        <authorList>
            <person name="Dougan E. K."/>
            <person name="Rhodes N."/>
            <person name="Thang M."/>
            <person name="Chan C."/>
        </authorList>
    </citation>
    <scope>NUCLEOTIDE SEQUENCE</scope>
</reference>
<dbReference type="Proteomes" id="UP000626109">
    <property type="component" value="Unassembled WGS sequence"/>
</dbReference>
<evidence type="ECO:0000313" key="2">
    <source>
        <dbReference type="Proteomes" id="UP000626109"/>
    </source>
</evidence>
<protein>
    <submittedName>
        <fullName evidence="1">Uncharacterized protein</fullName>
    </submittedName>
</protein>
<evidence type="ECO:0000313" key="1">
    <source>
        <dbReference type="EMBL" id="CAE8731156.1"/>
    </source>
</evidence>